<keyword evidence="3" id="KW-1185">Reference proteome</keyword>
<feature type="transmembrane region" description="Helical" evidence="1">
    <location>
        <begin position="6"/>
        <end position="25"/>
    </location>
</feature>
<evidence type="ECO:0000313" key="2">
    <source>
        <dbReference type="EMBL" id="ASS76558.1"/>
    </source>
</evidence>
<keyword evidence="1" id="KW-0812">Transmembrane</keyword>
<evidence type="ECO:0000313" key="3">
    <source>
        <dbReference type="Proteomes" id="UP000214688"/>
    </source>
</evidence>
<sequence>MIEKLFILIVLLGSSLLTAAVLYGLAKRGRNLSRFRERQQFYSDLHRFSVTIVTTFALYLLYTRVPLWAILPLPDAIPLFATTVFPMLALCLLAGRWYVGCTAALLLQWFVLAVNDQAHFFLQNAVLSLIGLGLYLLHHLSSRSAKKRQHEFLRLIRALRLKKQAS</sequence>
<protein>
    <submittedName>
        <fullName evidence="2">Uncharacterized protein</fullName>
    </submittedName>
</protein>
<dbReference type="RefSeq" id="WP_094237791.1">
    <property type="nucleotide sequence ID" value="NZ_CP022657.1"/>
</dbReference>
<name>A0A223D4L2_9BACL</name>
<feature type="transmembrane region" description="Helical" evidence="1">
    <location>
        <begin position="45"/>
        <end position="62"/>
    </location>
</feature>
<evidence type="ECO:0000256" key="1">
    <source>
        <dbReference type="SAM" id="Phobius"/>
    </source>
</evidence>
<feature type="transmembrane region" description="Helical" evidence="1">
    <location>
        <begin position="120"/>
        <end position="138"/>
    </location>
</feature>
<dbReference type="KEGG" id="tab:CIG75_17375"/>
<dbReference type="AlphaFoldDB" id="A0A223D4L2"/>
<proteinExistence type="predicted"/>
<organism evidence="2 3">
    <name type="scientific">Tumebacillus algifaecis</name>
    <dbReference type="NCBI Taxonomy" id="1214604"/>
    <lineage>
        <taxon>Bacteria</taxon>
        <taxon>Bacillati</taxon>
        <taxon>Bacillota</taxon>
        <taxon>Bacilli</taxon>
        <taxon>Bacillales</taxon>
        <taxon>Alicyclobacillaceae</taxon>
        <taxon>Tumebacillus</taxon>
    </lineage>
</organism>
<dbReference type="OrthoDB" id="2382359at2"/>
<dbReference type="Proteomes" id="UP000214688">
    <property type="component" value="Chromosome"/>
</dbReference>
<keyword evidence="1" id="KW-0472">Membrane</keyword>
<keyword evidence="1" id="KW-1133">Transmembrane helix</keyword>
<dbReference type="EMBL" id="CP022657">
    <property type="protein sequence ID" value="ASS76558.1"/>
    <property type="molecule type" value="Genomic_DNA"/>
</dbReference>
<accession>A0A223D4L2</accession>
<reference evidence="2 3" key="1">
    <citation type="journal article" date="2015" name="Int. J. Syst. Evol. Microbiol.">
        <title>Tumebacillus algifaecis sp. nov., isolated from decomposing algal scum.</title>
        <authorList>
            <person name="Wu Y.F."/>
            <person name="Zhang B."/>
            <person name="Xing P."/>
            <person name="Wu Q.L."/>
            <person name="Liu S.J."/>
        </authorList>
    </citation>
    <scope>NUCLEOTIDE SEQUENCE [LARGE SCALE GENOMIC DNA]</scope>
    <source>
        <strain evidence="2 3">THMBR28</strain>
    </source>
</reference>
<gene>
    <name evidence="2" type="ORF">CIG75_17375</name>
</gene>